<gene>
    <name evidence="1" type="ORF">PSRA_1175</name>
</gene>
<comment type="caution">
    <text evidence="1">The sequence shown here is derived from an EMBL/GenBank/DDBJ whole genome shotgun (WGS) entry which is preliminary data.</text>
</comment>
<keyword evidence="2" id="KW-1185">Reference proteome</keyword>
<proteinExistence type="predicted"/>
<dbReference type="Proteomes" id="UP000216725">
    <property type="component" value="Unassembled WGS sequence"/>
</dbReference>
<protein>
    <submittedName>
        <fullName evidence="1">Uncharacterized protein</fullName>
    </submittedName>
</protein>
<dbReference type="EMBL" id="MWWR01000008">
    <property type="protein sequence ID" value="OZG51540.1"/>
    <property type="molecule type" value="Genomic_DNA"/>
</dbReference>
<reference evidence="1 2" key="1">
    <citation type="journal article" date="2017" name="BMC Genomics">
        <title>Comparative genomic and phylogenomic analyses of the Bifidobacteriaceae family.</title>
        <authorList>
            <person name="Lugli G.A."/>
            <person name="Milani C."/>
            <person name="Turroni F."/>
            <person name="Duranti S."/>
            <person name="Mancabelli L."/>
            <person name="Mangifesta M."/>
            <person name="Ferrario C."/>
            <person name="Modesto M."/>
            <person name="Mattarelli P."/>
            <person name="Jiri K."/>
            <person name="van Sinderen D."/>
            <person name="Ventura M."/>
        </authorList>
    </citation>
    <scope>NUCLEOTIDE SEQUENCE [LARGE SCALE GENOMIC DNA]</scope>
    <source>
        <strain evidence="1 2">DSM 24742</strain>
    </source>
</reference>
<organism evidence="1 2">
    <name type="scientific">Pseudoscardovia radai</name>
    <dbReference type="NCBI Taxonomy" id="987066"/>
    <lineage>
        <taxon>Bacteria</taxon>
        <taxon>Bacillati</taxon>
        <taxon>Actinomycetota</taxon>
        <taxon>Actinomycetes</taxon>
        <taxon>Bifidobacteriales</taxon>
        <taxon>Bifidobacteriaceae</taxon>
        <taxon>Pseudoscardovia</taxon>
    </lineage>
</organism>
<evidence type="ECO:0000313" key="1">
    <source>
        <dbReference type="EMBL" id="OZG51540.1"/>
    </source>
</evidence>
<name>A0A261EXE3_9BIFI</name>
<dbReference type="AlphaFoldDB" id="A0A261EXE3"/>
<sequence length="72" mass="7953">MVNNNTHLVFGACPLCGEETTAEIDDAAYSKYQDLLNADDVDFDDYIAAFPDDRTLAGFLYCGLCENHANIK</sequence>
<accession>A0A261EXE3</accession>
<evidence type="ECO:0000313" key="2">
    <source>
        <dbReference type="Proteomes" id="UP000216725"/>
    </source>
</evidence>
<dbReference type="RefSeq" id="WP_094660979.1">
    <property type="nucleotide sequence ID" value="NZ_MWWR01000008.1"/>
</dbReference>